<dbReference type="Proteomes" id="UP000521075">
    <property type="component" value="Unassembled WGS sequence"/>
</dbReference>
<feature type="compositionally biased region" description="Polar residues" evidence="1">
    <location>
        <begin position="17"/>
        <end position="30"/>
    </location>
</feature>
<dbReference type="RefSeq" id="WP_343064426.1">
    <property type="nucleotide sequence ID" value="NZ_BAAAHA010000003.1"/>
</dbReference>
<protein>
    <submittedName>
        <fullName evidence="3">Uncharacterized BrkB/YihY/UPF0761 family membrane protein</fullName>
    </submittedName>
</protein>
<evidence type="ECO:0000313" key="4">
    <source>
        <dbReference type="Proteomes" id="UP000521075"/>
    </source>
</evidence>
<sequence length="136" mass="14312">MPYRHALSMFDEPTDPWQVNSRPPESRPPSTGDLTSTILLLVVLLVAGVALSFVVLLEHMSVARCAGSHGCDFALLGVTTWIVPAVVLIGVAATIAGLAARTKTGFVSWWLPLVGLVFTGLAFVIASALVDQATAI</sequence>
<dbReference type="AlphaFoldDB" id="A0A853DSJ0"/>
<evidence type="ECO:0000256" key="1">
    <source>
        <dbReference type="SAM" id="MobiDB-lite"/>
    </source>
</evidence>
<feature type="transmembrane region" description="Helical" evidence="2">
    <location>
        <begin position="38"/>
        <end position="57"/>
    </location>
</feature>
<keyword evidence="2" id="KW-0812">Transmembrane</keyword>
<keyword evidence="2" id="KW-0472">Membrane</keyword>
<proteinExistence type="predicted"/>
<dbReference type="EMBL" id="JACCHJ010000001">
    <property type="protein sequence ID" value="NYK09351.1"/>
    <property type="molecule type" value="Genomic_DNA"/>
</dbReference>
<comment type="caution">
    <text evidence="3">The sequence shown here is derived from an EMBL/GenBank/DDBJ whole genome shotgun (WGS) entry which is preliminary data.</text>
</comment>
<feature type="region of interest" description="Disordered" evidence="1">
    <location>
        <begin position="1"/>
        <end position="30"/>
    </location>
</feature>
<keyword evidence="4" id="KW-1185">Reference proteome</keyword>
<keyword evidence="2" id="KW-1133">Transmembrane helix</keyword>
<accession>A0A853DSJ0</accession>
<evidence type="ECO:0000256" key="2">
    <source>
        <dbReference type="SAM" id="Phobius"/>
    </source>
</evidence>
<feature type="transmembrane region" description="Helical" evidence="2">
    <location>
        <begin position="106"/>
        <end position="130"/>
    </location>
</feature>
<reference evidence="3 4" key="1">
    <citation type="submission" date="2020-07" db="EMBL/GenBank/DDBJ databases">
        <title>Sequencing the genomes of 1000 actinobacteria strains.</title>
        <authorList>
            <person name="Klenk H.-P."/>
        </authorList>
    </citation>
    <scope>NUCLEOTIDE SEQUENCE [LARGE SCALE GENOMIC DNA]</scope>
    <source>
        <strain evidence="3 4">DSM 15166</strain>
    </source>
</reference>
<organism evidence="3 4">
    <name type="scientific">Leifsonia naganoensis</name>
    <dbReference type="NCBI Taxonomy" id="150025"/>
    <lineage>
        <taxon>Bacteria</taxon>
        <taxon>Bacillati</taxon>
        <taxon>Actinomycetota</taxon>
        <taxon>Actinomycetes</taxon>
        <taxon>Micrococcales</taxon>
        <taxon>Microbacteriaceae</taxon>
        <taxon>Leifsonia</taxon>
    </lineage>
</organism>
<evidence type="ECO:0000313" key="3">
    <source>
        <dbReference type="EMBL" id="NYK09351.1"/>
    </source>
</evidence>
<feature type="transmembrane region" description="Helical" evidence="2">
    <location>
        <begin position="78"/>
        <end position="100"/>
    </location>
</feature>
<gene>
    <name evidence="3" type="ORF">HNR14_001232</name>
</gene>
<name>A0A853DSJ0_9MICO</name>